<accession>A0A561SXN5</accession>
<dbReference type="Proteomes" id="UP000321261">
    <property type="component" value="Unassembled WGS sequence"/>
</dbReference>
<sequence length="30" mass="3283">MRAVRVLFVTYLAVIGVGLAYFTLIGLLGR</sequence>
<keyword evidence="3" id="KW-1185">Reference proteome</keyword>
<proteinExistence type="predicted"/>
<keyword evidence="1" id="KW-0472">Membrane</keyword>
<keyword evidence="1" id="KW-1133">Transmembrane helix</keyword>
<evidence type="ECO:0000256" key="1">
    <source>
        <dbReference type="SAM" id="Phobius"/>
    </source>
</evidence>
<organism evidence="2 3">
    <name type="scientific">Pseudonocardia hierapolitana</name>
    <dbReference type="NCBI Taxonomy" id="1128676"/>
    <lineage>
        <taxon>Bacteria</taxon>
        <taxon>Bacillati</taxon>
        <taxon>Actinomycetota</taxon>
        <taxon>Actinomycetes</taxon>
        <taxon>Pseudonocardiales</taxon>
        <taxon>Pseudonocardiaceae</taxon>
        <taxon>Pseudonocardia</taxon>
    </lineage>
</organism>
<dbReference type="EMBL" id="VIWU01000001">
    <property type="protein sequence ID" value="TWF79629.1"/>
    <property type="molecule type" value="Genomic_DNA"/>
</dbReference>
<reference evidence="2 3" key="1">
    <citation type="submission" date="2019-06" db="EMBL/GenBank/DDBJ databases">
        <title>Sequencing the genomes of 1000 actinobacteria strains.</title>
        <authorList>
            <person name="Klenk H.-P."/>
        </authorList>
    </citation>
    <scope>NUCLEOTIDE SEQUENCE [LARGE SCALE GENOMIC DNA]</scope>
    <source>
        <strain evidence="2 3">DSM 45671</strain>
    </source>
</reference>
<evidence type="ECO:0000313" key="3">
    <source>
        <dbReference type="Proteomes" id="UP000321261"/>
    </source>
</evidence>
<gene>
    <name evidence="2" type="ORF">FHX44_115563</name>
</gene>
<comment type="caution">
    <text evidence="2">The sequence shown here is derived from an EMBL/GenBank/DDBJ whole genome shotgun (WGS) entry which is preliminary data.</text>
</comment>
<evidence type="ECO:0000313" key="2">
    <source>
        <dbReference type="EMBL" id="TWF79629.1"/>
    </source>
</evidence>
<protein>
    <submittedName>
        <fullName evidence="2">Uncharacterized protein</fullName>
    </submittedName>
</protein>
<name>A0A561SXN5_9PSEU</name>
<keyword evidence="1" id="KW-0812">Transmembrane</keyword>
<feature type="transmembrane region" description="Helical" evidence="1">
    <location>
        <begin position="6"/>
        <end position="28"/>
    </location>
</feature>
<dbReference type="AlphaFoldDB" id="A0A561SXN5"/>